<dbReference type="Proteomes" id="UP000324748">
    <property type="component" value="Unassembled WGS sequence"/>
</dbReference>
<evidence type="ECO:0000313" key="2">
    <source>
        <dbReference type="EMBL" id="KAA1137764.1"/>
    </source>
</evidence>
<sequence length="56" mass="6426">MLLKSLRRKGAVHLVHHQLLRPPTWCELSSDSQLQITRCGKPILNKRPTKSKPQAQ</sequence>
<dbReference type="AlphaFoldDB" id="A0A5B0SMH1"/>
<organism evidence="2 4">
    <name type="scientific">Puccinia graminis f. sp. tritici</name>
    <dbReference type="NCBI Taxonomy" id="56615"/>
    <lineage>
        <taxon>Eukaryota</taxon>
        <taxon>Fungi</taxon>
        <taxon>Dikarya</taxon>
        <taxon>Basidiomycota</taxon>
        <taxon>Pucciniomycotina</taxon>
        <taxon>Pucciniomycetes</taxon>
        <taxon>Pucciniales</taxon>
        <taxon>Pucciniaceae</taxon>
        <taxon>Puccinia</taxon>
    </lineage>
</organism>
<accession>A0A5B0SMH1</accession>
<dbReference type="EMBL" id="VSWC01000184">
    <property type="protein sequence ID" value="KAA1067453.1"/>
    <property type="molecule type" value="Genomic_DNA"/>
</dbReference>
<evidence type="ECO:0000313" key="3">
    <source>
        <dbReference type="Proteomes" id="UP000324748"/>
    </source>
</evidence>
<protein>
    <submittedName>
        <fullName evidence="2">Uncharacterized protein</fullName>
    </submittedName>
</protein>
<proteinExistence type="predicted"/>
<evidence type="ECO:0000313" key="4">
    <source>
        <dbReference type="Proteomes" id="UP000325313"/>
    </source>
</evidence>
<dbReference type="Proteomes" id="UP000325313">
    <property type="component" value="Unassembled WGS sequence"/>
</dbReference>
<comment type="caution">
    <text evidence="2">The sequence shown here is derived from an EMBL/GenBank/DDBJ whole genome shotgun (WGS) entry which is preliminary data.</text>
</comment>
<dbReference type="EMBL" id="VDEP01000005">
    <property type="protein sequence ID" value="KAA1137764.1"/>
    <property type="molecule type" value="Genomic_DNA"/>
</dbReference>
<evidence type="ECO:0000313" key="1">
    <source>
        <dbReference type="EMBL" id="KAA1067453.1"/>
    </source>
</evidence>
<keyword evidence="3" id="KW-1185">Reference proteome</keyword>
<reference evidence="3 4" key="1">
    <citation type="submission" date="2019-05" db="EMBL/GenBank/DDBJ databases">
        <title>Emergence of the Ug99 lineage of the wheat stem rust pathogen through somatic hybridization.</title>
        <authorList>
            <person name="Li F."/>
            <person name="Upadhyaya N.M."/>
            <person name="Sperschneider J."/>
            <person name="Matny O."/>
            <person name="Nguyen-Phuc H."/>
            <person name="Mago R."/>
            <person name="Raley C."/>
            <person name="Miller M.E."/>
            <person name="Silverstein K.A.T."/>
            <person name="Henningsen E."/>
            <person name="Hirsch C.D."/>
            <person name="Visser B."/>
            <person name="Pretorius Z.A."/>
            <person name="Steffenson B.J."/>
            <person name="Schwessinger B."/>
            <person name="Dodds P.N."/>
            <person name="Figueroa M."/>
        </authorList>
    </citation>
    <scope>NUCLEOTIDE SEQUENCE [LARGE SCALE GENOMIC DNA]</scope>
    <source>
        <strain evidence="1">21-0</strain>
        <strain evidence="2 4">Ug99</strain>
    </source>
</reference>
<gene>
    <name evidence="1" type="ORF">PGT21_006044</name>
    <name evidence="2" type="ORF">PGTUg99_014154</name>
</gene>
<name>A0A5B0SMH1_PUCGR</name>